<evidence type="ECO:0000256" key="2">
    <source>
        <dbReference type="ARBA" id="ARBA00022837"/>
    </source>
</evidence>
<keyword evidence="3" id="KW-0325">Glycoprotein</keyword>
<keyword evidence="1" id="KW-0479">Metal-binding</keyword>
<dbReference type="InterPro" id="IPR047115">
    <property type="entry name" value="ARSB"/>
</dbReference>
<dbReference type="SUPFAM" id="SSF53649">
    <property type="entry name" value="Alkaline phosphatase-like"/>
    <property type="match status" value="1"/>
</dbReference>
<dbReference type="PANTHER" id="PTHR10342">
    <property type="entry name" value="ARYLSULFATASE"/>
    <property type="match status" value="1"/>
</dbReference>
<organism evidence="4 5">
    <name type="scientific">Paralvinella palmiformis</name>
    <dbReference type="NCBI Taxonomy" id="53620"/>
    <lineage>
        <taxon>Eukaryota</taxon>
        <taxon>Metazoa</taxon>
        <taxon>Spiralia</taxon>
        <taxon>Lophotrochozoa</taxon>
        <taxon>Annelida</taxon>
        <taxon>Polychaeta</taxon>
        <taxon>Sedentaria</taxon>
        <taxon>Canalipalpata</taxon>
        <taxon>Terebellida</taxon>
        <taxon>Terebelliformia</taxon>
        <taxon>Alvinellidae</taxon>
        <taxon>Paralvinella</taxon>
    </lineage>
</organism>
<sequence>MEVVRNQNGSYSAHVFADRAIQIVRQHSLYNRDQPLFLYMPSQSVHAPLQFHERYKNKYILIKNAPRRIYAGCSININSWKRKIF</sequence>
<comment type="caution">
    <text evidence="4">The sequence shown here is derived from an EMBL/GenBank/DDBJ whole genome shotgun (WGS) entry which is preliminary data.</text>
</comment>
<dbReference type="PANTHER" id="PTHR10342:SF274">
    <property type="entry name" value="ARYLSULFATASE B"/>
    <property type="match status" value="1"/>
</dbReference>
<reference evidence="4" key="1">
    <citation type="journal article" date="2023" name="Mol. Biol. Evol.">
        <title>Third-Generation Sequencing Reveals the Adaptive Role of the Epigenome in Three Deep-Sea Polychaetes.</title>
        <authorList>
            <person name="Perez M."/>
            <person name="Aroh O."/>
            <person name="Sun Y."/>
            <person name="Lan Y."/>
            <person name="Juniper S.K."/>
            <person name="Young C.R."/>
            <person name="Angers B."/>
            <person name="Qian P.Y."/>
        </authorList>
    </citation>
    <scope>NUCLEOTIDE SEQUENCE</scope>
    <source>
        <strain evidence="4">P08H-3</strain>
    </source>
</reference>
<keyword evidence="5" id="KW-1185">Reference proteome</keyword>
<protein>
    <submittedName>
        <fullName evidence="4">Uncharacterized protein</fullName>
    </submittedName>
</protein>
<evidence type="ECO:0000256" key="3">
    <source>
        <dbReference type="ARBA" id="ARBA00023180"/>
    </source>
</evidence>
<gene>
    <name evidence="4" type="ORF">LSH36_2008g00002</name>
</gene>
<dbReference type="GO" id="GO:0008484">
    <property type="term" value="F:sulfuric ester hydrolase activity"/>
    <property type="evidence" value="ECO:0007669"/>
    <property type="project" value="InterPro"/>
</dbReference>
<keyword evidence="2" id="KW-0106">Calcium</keyword>
<dbReference type="Proteomes" id="UP001208570">
    <property type="component" value="Unassembled WGS sequence"/>
</dbReference>
<dbReference type="GO" id="GO:0046872">
    <property type="term" value="F:metal ion binding"/>
    <property type="evidence" value="ECO:0007669"/>
    <property type="project" value="UniProtKB-KW"/>
</dbReference>
<dbReference type="InterPro" id="IPR017850">
    <property type="entry name" value="Alkaline_phosphatase_core_sf"/>
</dbReference>
<proteinExistence type="predicted"/>
<accession>A0AAD9MQE3</accession>
<dbReference type="AlphaFoldDB" id="A0AAD9MQE3"/>
<evidence type="ECO:0000313" key="5">
    <source>
        <dbReference type="Proteomes" id="UP001208570"/>
    </source>
</evidence>
<evidence type="ECO:0000313" key="4">
    <source>
        <dbReference type="EMBL" id="KAK2139134.1"/>
    </source>
</evidence>
<dbReference type="Gene3D" id="3.40.720.10">
    <property type="entry name" value="Alkaline Phosphatase, subunit A"/>
    <property type="match status" value="1"/>
</dbReference>
<name>A0AAD9MQE3_9ANNE</name>
<dbReference type="EMBL" id="JAODUP010002002">
    <property type="protein sequence ID" value="KAK2139134.1"/>
    <property type="molecule type" value="Genomic_DNA"/>
</dbReference>
<evidence type="ECO:0000256" key="1">
    <source>
        <dbReference type="ARBA" id="ARBA00022723"/>
    </source>
</evidence>